<evidence type="ECO:0000313" key="2">
    <source>
        <dbReference type="Proteomes" id="UP001177260"/>
    </source>
</evidence>
<accession>A0ACC3B1K2</accession>
<reference evidence="1 2" key="1">
    <citation type="journal article" date="2023" name="ACS Omega">
        <title>Identification of the Neoaspergillic Acid Biosynthesis Gene Cluster by Establishing an In Vitro CRISPR-Ribonucleoprotein Genetic System in Aspergillus melleus.</title>
        <authorList>
            <person name="Yuan B."/>
            <person name="Grau M.F."/>
            <person name="Murata R.M."/>
            <person name="Torok T."/>
            <person name="Venkateswaran K."/>
            <person name="Stajich J.E."/>
            <person name="Wang C.C.C."/>
        </authorList>
    </citation>
    <scope>NUCLEOTIDE SEQUENCE [LARGE SCALE GENOMIC DNA]</scope>
    <source>
        <strain evidence="1 2">IMV 1140</strain>
    </source>
</reference>
<dbReference type="Proteomes" id="UP001177260">
    <property type="component" value="Unassembled WGS sequence"/>
</dbReference>
<name>A0ACC3B1K2_9EURO</name>
<gene>
    <name evidence="1" type="ORF">N8T08_005804</name>
</gene>
<comment type="caution">
    <text evidence="1">The sequence shown here is derived from an EMBL/GenBank/DDBJ whole genome shotgun (WGS) entry which is preliminary data.</text>
</comment>
<dbReference type="EMBL" id="JAOPJF010000033">
    <property type="protein sequence ID" value="KAK1144142.1"/>
    <property type="molecule type" value="Genomic_DNA"/>
</dbReference>
<organism evidence="1 2">
    <name type="scientific">Aspergillus melleus</name>
    <dbReference type="NCBI Taxonomy" id="138277"/>
    <lineage>
        <taxon>Eukaryota</taxon>
        <taxon>Fungi</taxon>
        <taxon>Dikarya</taxon>
        <taxon>Ascomycota</taxon>
        <taxon>Pezizomycotina</taxon>
        <taxon>Eurotiomycetes</taxon>
        <taxon>Eurotiomycetidae</taxon>
        <taxon>Eurotiales</taxon>
        <taxon>Aspergillaceae</taxon>
        <taxon>Aspergillus</taxon>
        <taxon>Aspergillus subgen. Circumdati</taxon>
    </lineage>
</organism>
<protein>
    <submittedName>
        <fullName evidence="1">Uncharacterized protein</fullName>
    </submittedName>
</protein>
<evidence type="ECO:0000313" key="1">
    <source>
        <dbReference type="EMBL" id="KAK1144142.1"/>
    </source>
</evidence>
<sequence length="195" mass="22264">MGYMQYAAKQTKLVPPEPTIVAFFYRKLDVVAFPNPFLLGGGMLRLSASRAGKWDTRYIVEHERQSGLPTHPHVTLMTIHEYEGHEESMLYGELAALISAMRSRSNQPKVEESEALFDEGTQLFPDLPRALPTEQRFPVLMLSFLAPQHARIFYGCMDGGRLFIMQSKLYSFERKADATVKLFARLLLSRHLVEI</sequence>
<keyword evidence="2" id="KW-1185">Reference proteome</keyword>
<proteinExistence type="predicted"/>